<evidence type="ECO:0008006" key="3">
    <source>
        <dbReference type="Google" id="ProtNLM"/>
    </source>
</evidence>
<proteinExistence type="predicted"/>
<evidence type="ECO:0000313" key="1">
    <source>
        <dbReference type="EMBL" id="CAH3045926.1"/>
    </source>
</evidence>
<dbReference type="Proteomes" id="UP001159405">
    <property type="component" value="Unassembled WGS sequence"/>
</dbReference>
<dbReference type="PANTHER" id="PTHR46579:SF1">
    <property type="entry name" value="F5_8 TYPE C DOMAIN-CONTAINING PROTEIN"/>
    <property type="match status" value="1"/>
</dbReference>
<comment type="caution">
    <text evidence="1">The sequence shown here is derived from an EMBL/GenBank/DDBJ whole genome shotgun (WGS) entry which is preliminary data.</text>
</comment>
<evidence type="ECO:0000313" key="2">
    <source>
        <dbReference type="Proteomes" id="UP001159405"/>
    </source>
</evidence>
<dbReference type="EMBL" id="CALNXK010000014">
    <property type="protein sequence ID" value="CAH3045926.1"/>
    <property type="molecule type" value="Genomic_DNA"/>
</dbReference>
<organism evidence="1 2">
    <name type="scientific">Porites lobata</name>
    <dbReference type="NCBI Taxonomy" id="104759"/>
    <lineage>
        <taxon>Eukaryota</taxon>
        <taxon>Metazoa</taxon>
        <taxon>Cnidaria</taxon>
        <taxon>Anthozoa</taxon>
        <taxon>Hexacorallia</taxon>
        <taxon>Scleractinia</taxon>
        <taxon>Fungiina</taxon>
        <taxon>Poritidae</taxon>
        <taxon>Porites</taxon>
    </lineage>
</organism>
<protein>
    <recommendedName>
        <fullName evidence="3">Transposase domain-containing protein</fullName>
    </recommendedName>
</protein>
<keyword evidence="2" id="KW-1185">Reference proteome</keyword>
<accession>A0ABN8NDW8</accession>
<sequence>MFAGLWFGVSKPHFQTFMQPFANSLNDLFFKGIDVKLNGKNMLLRCILLLGTFDAPAKCLFQEFCQFNAFYGCPYCLSPGKTVQTSSKGHTHAYPFDEANLRTGHGEPRTHEQTLKFAAEATKESAQKGIPSSVKGVKGYSWFMFIPKFDIIRGIAIDYMHSTLLGVVKMLLTLWSDKTYKAEPWSVCKRMKEIEERYLKISPPSCITRLPRSLIANFGHLKASELRTFLLFYSVPCLYGILPEEYFQHYLHLVEAIYLLLQDSISPNDIVKASALIKHFCIRIKELYAARYETFNVHCLLHMTERVRDLGPLWTHSCFCFEDFNGELRSLFHGTQSVEEQIVTAVSVQQRIPELVPLLESGSMAQELYEHLSRKRPLASKKEKLPGNSNCSIVGNLQNYVFTAVERAVVESLIGPVQEVYQFFRLLIGEQLIHSKLYKSMTRRNNFTIEFKGNSGDSPPSFGQILFYSKIYLHCPNPSFCANSCKCRKPLFYALVKVLKPNKTLAIANDPYTGTAVSHLVPVIRSDNNCITAIPVDNIIRLCFFVDCGNDNTPFVGMFPNQYEKD</sequence>
<name>A0ABN8NDW8_9CNID</name>
<gene>
    <name evidence="1" type="ORF">PLOB_00008465</name>
</gene>
<dbReference type="PANTHER" id="PTHR46579">
    <property type="entry name" value="F5/8 TYPE C DOMAIN-CONTAINING PROTEIN-RELATED"/>
    <property type="match status" value="1"/>
</dbReference>
<reference evidence="1 2" key="1">
    <citation type="submission" date="2022-05" db="EMBL/GenBank/DDBJ databases">
        <authorList>
            <consortium name="Genoscope - CEA"/>
            <person name="William W."/>
        </authorList>
    </citation>
    <scope>NUCLEOTIDE SEQUENCE [LARGE SCALE GENOMIC DNA]</scope>
</reference>